<evidence type="ECO:0000313" key="1">
    <source>
        <dbReference type="EMBL" id="OGG77496.1"/>
    </source>
</evidence>
<sequence>MKTPFAGGSGGGAERIEDSEKDLAMKEGWAYQKLRTDVKALEEFERSLKLQGKIKEVYVPHALQNQPGGKKSSAIQEAFPDAEVKYLEEKTTDVEKHERYGHVAIRGHAETHRGEKVDLVALFDTKVDATWQLMQNVEKHGYFICRARHAPEVLRSGKFEVKGVIKMHGSNPTFEKDEAKFSRIEKDKDFENAERTPGAVTMEEMRDTVRKAFPGTSGGFIEKYKDLIKQAKEQNGELTAAHSSSLKWKGEVDGKKIELDINTILPTKKDDETLWVFRKWNL</sequence>
<dbReference type="AlphaFoldDB" id="A0A1F6EV42"/>
<accession>A0A1F6EV42</accession>
<evidence type="ECO:0000313" key="2">
    <source>
        <dbReference type="Proteomes" id="UP000177215"/>
    </source>
</evidence>
<proteinExistence type="predicted"/>
<organism evidence="1 2">
    <name type="scientific">Candidatus Kaiserbacteria bacterium RIFCSPLOWO2_01_FULL_54_24</name>
    <dbReference type="NCBI Taxonomy" id="1798515"/>
    <lineage>
        <taxon>Bacteria</taxon>
        <taxon>Candidatus Kaiseribacteriota</taxon>
    </lineage>
</organism>
<name>A0A1F6EV42_9BACT</name>
<dbReference type="Proteomes" id="UP000177215">
    <property type="component" value="Unassembled WGS sequence"/>
</dbReference>
<dbReference type="STRING" id="1798515.A3B35_03640"/>
<protein>
    <submittedName>
        <fullName evidence="1">Uncharacterized protein</fullName>
    </submittedName>
</protein>
<gene>
    <name evidence="1" type="ORF">A3B35_03640</name>
</gene>
<comment type="caution">
    <text evidence="1">The sequence shown here is derived from an EMBL/GenBank/DDBJ whole genome shotgun (WGS) entry which is preliminary data.</text>
</comment>
<reference evidence="1 2" key="1">
    <citation type="journal article" date="2016" name="Nat. Commun.">
        <title>Thousands of microbial genomes shed light on interconnected biogeochemical processes in an aquifer system.</title>
        <authorList>
            <person name="Anantharaman K."/>
            <person name="Brown C.T."/>
            <person name="Hug L.A."/>
            <person name="Sharon I."/>
            <person name="Castelle C.J."/>
            <person name="Probst A.J."/>
            <person name="Thomas B.C."/>
            <person name="Singh A."/>
            <person name="Wilkins M.J."/>
            <person name="Karaoz U."/>
            <person name="Brodie E.L."/>
            <person name="Williams K.H."/>
            <person name="Hubbard S.S."/>
            <person name="Banfield J.F."/>
        </authorList>
    </citation>
    <scope>NUCLEOTIDE SEQUENCE [LARGE SCALE GENOMIC DNA]</scope>
</reference>
<dbReference type="EMBL" id="MFMC01000015">
    <property type="protein sequence ID" value="OGG77496.1"/>
    <property type="molecule type" value="Genomic_DNA"/>
</dbReference>